<reference evidence="6" key="1">
    <citation type="submission" date="2017-02" db="UniProtKB">
        <authorList>
            <consortium name="WormBaseParasite"/>
        </authorList>
    </citation>
    <scope>IDENTIFICATION</scope>
</reference>
<evidence type="ECO:0000256" key="3">
    <source>
        <dbReference type="ARBA" id="ARBA00022840"/>
    </source>
</evidence>
<dbReference type="AlphaFoldDB" id="A0A0R3WGR6"/>
<evidence type="ECO:0000256" key="1">
    <source>
        <dbReference type="ARBA" id="ARBA00007381"/>
    </source>
</evidence>
<gene>
    <name evidence="4" type="ORF">TASK_LOCUS10060</name>
</gene>
<dbReference type="GO" id="GO:0140662">
    <property type="term" value="F:ATP-dependent protein folding chaperone"/>
    <property type="evidence" value="ECO:0007669"/>
    <property type="project" value="InterPro"/>
</dbReference>
<dbReference type="Gene3D" id="3.30.30.30">
    <property type="match status" value="1"/>
</dbReference>
<accession>A0A0R3WGR6</accession>
<dbReference type="InterPro" id="IPR013126">
    <property type="entry name" value="Hsp_70_fam"/>
</dbReference>
<evidence type="ECO:0000313" key="5">
    <source>
        <dbReference type="Proteomes" id="UP000282613"/>
    </source>
</evidence>
<proteinExistence type="inferred from homology"/>
<evidence type="ECO:0000313" key="4">
    <source>
        <dbReference type="EMBL" id="VDK48139.1"/>
    </source>
</evidence>
<dbReference type="STRING" id="60517.A0A0R3WGR6"/>
<comment type="similarity">
    <text evidence="1">Belongs to the heat shock protein 70 family.</text>
</comment>
<keyword evidence="3" id="KW-0067">ATP-binding</keyword>
<protein>
    <submittedName>
        <fullName evidence="6">FGGY_N domain-containing protein</fullName>
    </submittedName>
</protein>
<dbReference type="SUPFAM" id="SSF53067">
    <property type="entry name" value="Actin-like ATPase domain"/>
    <property type="match status" value="1"/>
</dbReference>
<sequence length="151" mass="17128">MNFMNTVYDVKYPIGRLLNNETMQSKYCDEAKQFTAEEIPSVVPLEMKETAEAYLDRVTNTVSAVSAYFYDTQCKATIDRVLMWRTSLISQWHLLLSTVRTRGSTVNAVFSFDLGGSIFDVSVISIENENRKSTLLVVTSTLVVAHLILNW</sequence>
<dbReference type="Pfam" id="PF00012">
    <property type="entry name" value="HSP70"/>
    <property type="match status" value="1"/>
</dbReference>
<name>A0A0R3WGR6_TAEAS</name>
<dbReference type="PANTHER" id="PTHR19375">
    <property type="entry name" value="HEAT SHOCK PROTEIN 70KDA"/>
    <property type="match status" value="1"/>
</dbReference>
<dbReference type="Proteomes" id="UP000282613">
    <property type="component" value="Unassembled WGS sequence"/>
</dbReference>
<evidence type="ECO:0000313" key="6">
    <source>
        <dbReference type="WBParaSite" id="TASK_0001005901-mRNA-1"/>
    </source>
</evidence>
<dbReference type="EMBL" id="UYRS01020153">
    <property type="protein sequence ID" value="VDK48139.1"/>
    <property type="molecule type" value="Genomic_DNA"/>
</dbReference>
<evidence type="ECO:0000256" key="2">
    <source>
        <dbReference type="ARBA" id="ARBA00022741"/>
    </source>
</evidence>
<dbReference type="GO" id="GO:0005524">
    <property type="term" value="F:ATP binding"/>
    <property type="evidence" value="ECO:0007669"/>
    <property type="project" value="UniProtKB-KW"/>
</dbReference>
<keyword evidence="5" id="KW-1185">Reference proteome</keyword>
<dbReference type="Gene3D" id="3.30.420.40">
    <property type="match status" value="2"/>
</dbReference>
<keyword evidence="2" id="KW-0547">Nucleotide-binding</keyword>
<organism evidence="6">
    <name type="scientific">Taenia asiatica</name>
    <name type="common">Asian tapeworm</name>
    <dbReference type="NCBI Taxonomy" id="60517"/>
    <lineage>
        <taxon>Eukaryota</taxon>
        <taxon>Metazoa</taxon>
        <taxon>Spiralia</taxon>
        <taxon>Lophotrochozoa</taxon>
        <taxon>Platyhelminthes</taxon>
        <taxon>Cestoda</taxon>
        <taxon>Eucestoda</taxon>
        <taxon>Cyclophyllidea</taxon>
        <taxon>Taeniidae</taxon>
        <taxon>Taenia</taxon>
    </lineage>
</organism>
<dbReference type="InterPro" id="IPR043129">
    <property type="entry name" value="ATPase_NBD"/>
</dbReference>
<dbReference type="WBParaSite" id="TASK_0001005901-mRNA-1">
    <property type="protein sequence ID" value="TASK_0001005901-mRNA-1"/>
    <property type="gene ID" value="TASK_0001005901"/>
</dbReference>
<reference evidence="4 5" key="2">
    <citation type="submission" date="2018-11" db="EMBL/GenBank/DDBJ databases">
        <authorList>
            <consortium name="Pathogen Informatics"/>
        </authorList>
    </citation>
    <scope>NUCLEOTIDE SEQUENCE [LARGE SCALE GENOMIC DNA]</scope>
</reference>